<dbReference type="GO" id="GO:0003677">
    <property type="term" value="F:DNA binding"/>
    <property type="evidence" value="ECO:0007669"/>
    <property type="project" value="InterPro"/>
</dbReference>
<dbReference type="PANTHER" id="PTHR30007:SF1">
    <property type="entry name" value="BLR1914 PROTEIN"/>
    <property type="match status" value="1"/>
</dbReference>
<organism evidence="2">
    <name type="scientific">Caldilineaceae bacterium SB0662_bin_9</name>
    <dbReference type="NCBI Taxonomy" id="2605258"/>
    <lineage>
        <taxon>Bacteria</taxon>
        <taxon>Bacillati</taxon>
        <taxon>Chloroflexota</taxon>
        <taxon>Caldilineae</taxon>
        <taxon>Caldilineales</taxon>
        <taxon>Caldilineaceae</taxon>
    </lineage>
</organism>
<dbReference type="GO" id="GO:0004803">
    <property type="term" value="F:transposase activity"/>
    <property type="evidence" value="ECO:0007669"/>
    <property type="project" value="InterPro"/>
</dbReference>
<feature type="domain" description="Transposase IS4-like" evidence="1">
    <location>
        <begin position="49"/>
        <end position="152"/>
    </location>
</feature>
<sequence length="166" mass="18585">MCVPTRFPPVLGVPRVTRTLRPKAAVGAASAPSCMSWSMPRGACWPASLTPGQAHDRPQAEGLLEGVRPDYVLADRSYDDDDLRRYIVAQGAEPVIPGGRNRRVPIDHHRVLYRERNIVERSIGWLKQGRRIATRYEKTAASYLGFVLFAAARHWLRSPFANVHTS</sequence>
<protein>
    <submittedName>
        <fullName evidence="2">IS5 family transposase</fullName>
    </submittedName>
</protein>
<dbReference type="GO" id="GO:0006313">
    <property type="term" value="P:DNA transposition"/>
    <property type="evidence" value="ECO:0007669"/>
    <property type="project" value="InterPro"/>
</dbReference>
<comment type="caution">
    <text evidence="2">The sequence shown here is derived from an EMBL/GenBank/DDBJ whole genome shotgun (WGS) entry which is preliminary data.</text>
</comment>
<evidence type="ECO:0000313" key="2">
    <source>
        <dbReference type="EMBL" id="MYD91914.1"/>
    </source>
</evidence>
<dbReference type="AlphaFoldDB" id="A0A6B1DZY8"/>
<reference evidence="2" key="1">
    <citation type="submission" date="2019-09" db="EMBL/GenBank/DDBJ databases">
        <title>Characterisation of the sponge microbiome using genome-centric metagenomics.</title>
        <authorList>
            <person name="Engelberts J.P."/>
            <person name="Robbins S.J."/>
            <person name="De Goeij J.M."/>
            <person name="Aranda M."/>
            <person name="Bell S.C."/>
            <person name="Webster N.S."/>
        </authorList>
    </citation>
    <scope>NUCLEOTIDE SEQUENCE</scope>
    <source>
        <strain evidence="2">SB0662_bin_9</strain>
    </source>
</reference>
<dbReference type="InterPro" id="IPR002559">
    <property type="entry name" value="Transposase_11"/>
</dbReference>
<dbReference type="NCBIfam" id="NF033580">
    <property type="entry name" value="transpos_IS5_3"/>
    <property type="match status" value="1"/>
</dbReference>
<proteinExistence type="predicted"/>
<dbReference type="PANTHER" id="PTHR30007">
    <property type="entry name" value="PHP DOMAIN PROTEIN"/>
    <property type="match status" value="1"/>
</dbReference>
<evidence type="ECO:0000259" key="1">
    <source>
        <dbReference type="Pfam" id="PF01609"/>
    </source>
</evidence>
<dbReference type="Pfam" id="PF01609">
    <property type="entry name" value="DDE_Tnp_1"/>
    <property type="match status" value="1"/>
</dbReference>
<dbReference type="EMBL" id="VXPY01000121">
    <property type="protein sequence ID" value="MYD91914.1"/>
    <property type="molecule type" value="Genomic_DNA"/>
</dbReference>
<name>A0A6B1DZY8_9CHLR</name>
<accession>A0A6B1DZY8</accession>
<gene>
    <name evidence="2" type="ORF">F4Y08_16560</name>
</gene>